<evidence type="ECO:0000256" key="2">
    <source>
        <dbReference type="ARBA" id="ARBA00023157"/>
    </source>
</evidence>
<protein>
    <recommendedName>
        <fullName evidence="3">LamG-like jellyroll fold domain-containing protein</fullName>
    </recommendedName>
</protein>
<sequence>MLANDGKNMWRNKGSLNFPLNGLVMYSPLWHPEQQGFCESFDGNDYLSNAVANFRSGDSAGAIEIWFRTTTTGAWQTLFSSADEGSATRFIYFLISTSNTIRLQQRNNDADDKIIGTTTVTDGKWHHAVFSSNGTAYSFFLDGAVEEFTVVGGTDSGDWFADTALRDNITVGVIEIDSLLNYFTGAIGWTRVYSREMLQPEALTNSQRGRNAVASDDTGLVFNLPMDEGTGNPVDDVGSLTMTSVGATWIESLSYFDNSAGLWTPMSNFGATWDKYGRTFDGIVDVIKATVAGLPQNNEPVSIEVWYNPANDTESDGWIVHWGALSSDDSYLVVQITKKIRFAFYANDLDTVGDVLTPGTPTHIIATYDGTTRIIYINGGLDNSDTPTPATVSGTNLGIGADNLGTGHFTQGIIGEVRVYNRALTAGEAMRNYQRTKWRYSS</sequence>
<organism evidence="4">
    <name type="scientific">marine sediment metagenome</name>
    <dbReference type="NCBI Taxonomy" id="412755"/>
    <lineage>
        <taxon>unclassified sequences</taxon>
        <taxon>metagenomes</taxon>
        <taxon>ecological metagenomes</taxon>
    </lineage>
</organism>
<proteinExistence type="predicted"/>
<dbReference type="SMART" id="SM00560">
    <property type="entry name" value="LamGL"/>
    <property type="match status" value="1"/>
</dbReference>
<evidence type="ECO:0000259" key="3">
    <source>
        <dbReference type="SMART" id="SM00560"/>
    </source>
</evidence>
<dbReference type="Gene3D" id="2.60.120.200">
    <property type="match status" value="2"/>
</dbReference>
<keyword evidence="1" id="KW-0732">Signal</keyword>
<feature type="domain" description="LamG-like jellyroll fold" evidence="3">
    <location>
        <begin position="299"/>
        <end position="427"/>
    </location>
</feature>
<comment type="caution">
    <text evidence="4">The sequence shown here is derived from an EMBL/GenBank/DDBJ whole genome shotgun (WGS) entry which is preliminary data.</text>
</comment>
<gene>
    <name evidence="4" type="ORF">LCGC14_0365470</name>
</gene>
<name>A0A0F9VTW8_9ZZZZ</name>
<dbReference type="InterPro" id="IPR013320">
    <property type="entry name" value="ConA-like_dom_sf"/>
</dbReference>
<evidence type="ECO:0000256" key="1">
    <source>
        <dbReference type="ARBA" id="ARBA00022729"/>
    </source>
</evidence>
<keyword evidence="2" id="KW-1015">Disulfide bond</keyword>
<evidence type="ECO:0000313" key="4">
    <source>
        <dbReference type="EMBL" id="KKN76896.1"/>
    </source>
</evidence>
<dbReference type="Pfam" id="PF13385">
    <property type="entry name" value="Laminin_G_3"/>
    <property type="match status" value="2"/>
</dbReference>
<dbReference type="AlphaFoldDB" id="A0A0F9VTW8"/>
<dbReference type="InterPro" id="IPR006558">
    <property type="entry name" value="LamG-like"/>
</dbReference>
<dbReference type="SUPFAM" id="SSF49899">
    <property type="entry name" value="Concanavalin A-like lectins/glucanases"/>
    <property type="match status" value="2"/>
</dbReference>
<dbReference type="EMBL" id="LAZR01000287">
    <property type="protein sequence ID" value="KKN76896.1"/>
    <property type="molecule type" value="Genomic_DNA"/>
</dbReference>
<reference evidence="4" key="1">
    <citation type="journal article" date="2015" name="Nature">
        <title>Complex archaea that bridge the gap between prokaryotes and eukaryotes.</title>
        <authorList>
            <person name="Spang A."/>
            <person name="Saw J.H."/>
            <person name="Jorgensen S.L."/>
            <person name="Zaremba-Niedzwiedzka K."/>
            <person name="Martijn J."/>
            <person name="Lind A.E."/>
            <person name="van Eijk R."/>
            <person name="Schleper C."/>
            <person name="Guy L."/>
            <person name="Ettema T.J."/>
        </authorList>
    </citation>
    <scope>NUCLEOTIDE SEQUENCE</scope>
</reference>
<accession>A0A0F9VTW8</accession>